<dbReference type="EMBL" id="AP025637">
    <property type="protein sequence ID" value="BDG74560.1"/>
    <property type="molecule type" value="Genomic_DNA"/>
</dbReference>
<gene>
    <name evidence="2" type="ORF">Rmf_44890</name>
</gene>
<dbReference type="InterPro" id="IPR027417">
    <property type="entry name" value="P-loop_NTPase"/>
</dbReference>
<dbReference type="RefSeq" id="WP_244408724.1">
    <property type="nucleotide sequence ID" value="NZ_AP025637.1"/>
</dbReference>
<organism evidence="2 3">
    <name type="scientific">Roseomonas fluvialis</name>
    <dbReference type="NCBI Taxonomy" id="1750527"/>
    <lineage>
        <taxon>Bacteria</taxon>
        <taxon>Pseudomonadati</taxon>
        <taxon>Pseudomonadota</taxon>
        <taxon>Alphaproteobacteria</taxon>
        <taxon>Acetobacterales</taxon>
        <taxon>Roseomonadaceae</taxon>
        <taxon>Roseomonas</taxon>
    </lineage>
</organism>
<accession>A0ABN6P8F7</accession>
<dbReference type="SUPFAM" id="SSF52540">
    <property type="entry name" value="P-loop containing nucleoside triphosphate hydrolases"/>
    <property type="match status" value="1"/>
</dbReference>
<evidence type="ECO:0000313" key="2">
    <source>
        <dbReference type="EMBL" id="BDG74560.1"/>
    </source>
</evidence>
<protein>
    <recommendedName>
        <fullName evidence="1">Sulfotransferase domain-containing protein</fullName>
    </recommendedName>
</protein>
<proteinExistence type="predicted"/>
<dbReference type="Pfam" id="PF00685">
    <property type="entry name" value="Sulfotransfer_1"/>
    <property type="match status" value="1"/>
</dbReference>
<dbReference type="Proteomes" id="UP000831327">
    <property type="component" value="Chromosome"/>
</dbReference>
<reference evidence="2 3" key="1">
    <citation type="journal article" date="2016" name="Microbes Environ.">
        <title>Phylogenetically diverse aerobic anoxygenic phototrophic bacteria isolated from epilithic biofilms in Tama river, Japan.</title>
        <authorList>
            <person name="Hirose S."/>
            <person name="Matsuura K."/>
            <person name="Haruta S."/>
        </authorList>
    </citation>
    <scope>NUCLEOTIDE SEQUENCE [LARGE SCALE GENOMIC DNA]</scope>
    <source>
        <strain evidence="2 3">S08</strain>
    </source>
</reference>
<dbReference type="Gene3D" id="3.40.50.300">
    <property type="entry name" value="P-loop containing nucleotide triphosphate hydrolases"/>
    <property type="match status" value="1"/>
</dbReference>
<name>A0ABN6P8F7_9PROT</name>
<sequence>MPDAIEALRFRFAPTGRRLPTLPEAPSDAPSVVGLSLPKAGSTLLFALLQDLAPRAGLAYVSLQDFFFIDGLRQAEQPHEAGSLFRAQGYCYGGFRGPPPYAIPILDTARCVVLVRDPRDMAVSQWYSVTQSHVVPKAAEGEHFMARNRERALARGKDAHVMQVARGFDAQFDRLLSSGILHRATTAVFRYEDVIFRKREWVDAICDWYGWTIAAETRHAVADRHDVRPATPDPSAHIRQVTPGNHREELGEKQLAHMNAALARWLAMFRYA</sequence>
<evidence type="ECO:0000313" key="3">
    <source>
        <dbReference type="Proteomes" id="UP000831327"/>
    </source>
</evidence>
<feature type="domain" description="Sulfotransferase" evidence="1">
    <location>
        <begin position="108"/>
        <end position="219"/>
    </location>
</feature>
<evidence type="ECO:0000259" key="1">
    <source>
        <dbReference type="Pfam" id="PF00685"/>
    </source>
</evidence>
<dbReference type="InterPro" id="IPR000863">
    <property type="entry name" value="Sulfotransferase_dom"/>
</dbReference>
<keyword evidence="3" id="KW-1185">Reference proteome</keyword>